<dbReference type="eggNOG" id="ENOG503420I">
    <property type="taxonomic scope" value="Bacteria"/>
</dbReference>
<organism evidence="1 2">
    <name type="scientific">Paraglaciecola mesophila KMM 241</name>
    <dbReference type="NCBI Taxonomy" id="1128912"/>
    <lineage>
        <taxon>Bacteria</taxon>
        <taxon>Pseudomonadati</taxon>
        <taxon>Pseudomonadota</taxon>
        <taxon>Gammaproteobacteria</taxon>
        <taxon>Alteromonadales</taxon>
        <taxon>Alteromonadaceae</taxon>
        <taxon>Paraglaciecola</taxon>
    </lineage>
</organism>
<dbReference type="Proteomes" id="UP000006263">
    <property type="component" value="Unassembled WGS sequence"/>
</dbReference>
<evidence type="ECO:0000313" key="1">
    <source>
        <dbReference type="EMBL" id="GAC23318.1"/>
    </source>
</evidence>
<accession>K6Z2W8</accession>
<dbReference type="AlphaFoldDB" id="K6Z2W8"/>
<reference evidence="1 2" key="1">
    <citation type="journal article" date="2017" name="Antonie Van Leeuwenhoek">
        <title>Rhizobium rhizosphaerae sp. nov., a novel species isolated from rice rhizosphere.</title>
        <authorList>
            <person name="Zhao J.J."/>
            <person name="Zhang J."/>
            <person name="Zhang R.J."/>
            <person name="Zhang C.W."/>
            <person name="Yin H.Q."/>
            <person name="Zhang X.X."/>
        </authorList>
    </citation>
    <scope>NUCLEOTIDE SEQUENCE [LARGE SCALE GENOMIC DNA]</scope>
    <source>
        <strain evidence="1 2">KMM 241</strain>
    </source>
</reference>
<proteinExistence type="predicted"/>
<dbReference type="EMBL" id="BAEP01000021">
    <property type="protein sequence ID" value="GAC23318.1"/>
    <property type="molecule type" value="Genomic_DNA"/>
</dbReference>
<name>K6Z2W8_9ALTE</name>
<evidence type="ECO:0000313" key="2">
    <source>
        <dbReference type="Proteomes" id="UP000006263"/>
    </source>
</evidence>
<sequence length="94" mass="10821">MKPLPLSFYQVNPNILFYNASDSSGVFVFVPITGNSLRLSDQFLVFFTQYHSGIRFNEEQMLALFPDSSLFDIQQSIRHLESECVIQKVEPIET</sequence>
<comment type="caution">
    <text evidence="1">The sequence shown here is derived from an EMBL/GenBank/DDBJ whole genome shotgun (WGS) entry which is preliminary data.</text>
</comment>
<protein>
    <submittedName>
        <fullName evidence="1">Uncharacterized protein</fullName>
    </submittedName>
</protein>
<gene>
    <name evidence="1" type="ORF">GMES_1019</name>
</gene>